<feature type="compositionally biased region" description="Polar residues" evidence="1">
    <location>
        <begin position="971"/>
        <end position="997"/>
    </location>
</feature>
<feature type="domain" description="DUF659" evidence="2">
    <location>
        <begin position="284"/>
        <end position="431"/>
    </location>
</feature>
<feature type="region of interest" description="Disordered" evidence="1">
    <location>
        <begin position="143"/>
        <end position="168"/>
    </location>
</feature>
<feature type="compositionally biased region" description="Basic and acidic residues" evidence="1">
    <location>
        <begin position="146"/>
        <end position="156"/>
    </location>
</feature>
<dbReference type="EMBL" id="JBJQOH010000001">
    <property type="protein sequence ID" value="KAL3701091.1"/>
    <property type="molecule type" value="Genomic_DNA"/>
</dbReference>
<proteinExistence type="predicted"/>
<dbReference type="SUPFAM" id="SSF53098">
    <property type="entry name" value="Ribonuclease H-like"/>
    <property type="match status" value="1"/>
</dbReference>
<feature type="compositionally biased region" description="Polar residues" evidence="1">
    <location>
        <begin position="182"/>
        <end position="222"/>
    </location>
</feature>
<dbReference type="InterPro" id="IPR007021">
    <property type="entry name" value="DUF659"/>
</dbReference>
<feature type="compositionally biased region" description="Basic and acidic residues" evidence="1">
    <location>
        <begin position="999"/>
        <end position="1008"/>
    </location>
</feature>
<organism evidence="3 4">
    <name type="scientific">Riccia sorocarpa</name>
    <dbReference type="NCBI Taxonomy" id="122646"/>
    <lineage>
        <taxon>Eukaryota</taxon>
        <taxon>Viridiplantae</taxon>
        <taxon>Streptophyta</taxon>
        <taxon>Embryophyta</taxon>
        <taxon>Marchantiophyta</taxon>
        <taxon>Marchantiopsida</taxon>
        <taxon>Marchantiidae</taxon>
        <taxon>Marchantiales</taxon>
        <taxon>Ricciaceae</taxon>
        <taxon>Riccia</taxon>
    </lineage>
</organism>
<comment type="caution">
    <text evidence="3">The sequence shown here is derived from an EMBL/GenBank/DDBJ whole genome shotgun (WGS) entry which is preliminary data.</text>
</comment>
<evidence type="ECO:0000313" key="3">
    <source>
        <dbReference type="EMBL" id="KAL3701091.1"/>
    </source>
</evidence>
<keyword evidence="4" id="KW-1185">Reference proteome</keyword>
<dbReference type="PANTHER" id="PTHR32166">
    <property type="entry name" value="OSJNBA0013A04.12 PROTEIN"/>
    <property type="match status" value="1"/>
</dbReference>
<evidence type="ECO:0000256" key="1">
    <source>
        <dbReference type="SAM" id="MobiDB-lite"/>
    </source>
</evidence>
<name>A0ABD3IC57_9MARC</name>
<accession>A0ABD3IC57</accession>
<dbReference type="InterPro" id="IPR012337">
    <property type="entry name" value="RNaseH-like_sf"/>
</dbReference>
<evidence type="ECO:0000259" key="2">
    <source>
        <dbReference type="Pfam" id="PF04937"/>
    </source>
</evidence>
<dbReference type="AlphaFoldDB" id="A0ABD3IC57"/>
<feature type="region of interest" description="Disordered" evidence="1">
    <location>
        <begin position="1"/>
        <end position="47"/>
    </location>
</feature>
<dbReference type="Pfam" id="PF04937">
    <property type="entry name" value="DUF659"/>
    <property type="match status" value="1"/>
</dbReference>
<evidence type="ECO:0000313" key="4">
    <source>
        <dbReference type="Proteomes" id="UP001633002"/>
    </source>
</evidence>
<feature type="compositionally biased region" description="Low complexity" evidence="1">
    <location>
        <begin position="1"/>
        <end position="15"/>
    </location>
</feature>
<feature type="region of interest" description="Disordered" evidence="1">
    <location>
        <begin position="181"/>
        <end position="222"/>
    </location>
</feature>
<dbReference type="Proteomes" id="UP001633002">
    <property type="component" value="Unassembled WGS sequence"/>
</dbReference>
<feature type="region of interest" description="Disordered" evidence="1">
    <location>
        <begin position="923"/>
        <end position="1023"/>
    </location>
</feature>
<feature type="compositionally biased region" description="Polar residues" evidence="1">
    <location>
        <begin position="923"/>
        <end position="949"/>
    </location>
</feature>
<dbReference type="PANTHER" id="PTHR32166:SF123">
    <property type="entry name" value="BED-TYPE DOMAIN-CONTAINING PROTEIN"/>
    <property type="match status" value="1"/>
</dbReference>
<gene>
    <name evidence="3" type="ORF">R1sor_019113</name>
</gene>
<reference evidence="3 4" key="1">
    <citation type="submission" date="2024-09" db="EMBL/GenBank/DDBJ databases">
        <title>Chromosome-scale assembly of Riccia sorocarpa.</title>
        <authorList>
            <person name="Paukszto L."/>
        </authorList>
    </citation>
    <scope>NUCLEOTIDE SEQUENCE [LARGE SCALE GENOMIC DNA]</scope>
    <source>
        <strain evidence="3">LP-2024</strain>
        <tissue evidence="3">Aerial parts of the thallus</tissue>
    </source>
</reference>
<protein>
    <recommendedName>
        <fullName evidence="2">DUF659 domain-containing protein</fullName>
    </recommendedName>
</protein>
<sequence>MADQAEAQDTQDQTASNDDATPSIPGRDMGRQTILPLGSRPTPQQQDVNYRDMGVRTPKSELARKVMGEYTFRTHEGQSFATCRYCGLEYVYNITRLTTHFTGDHEPRGGALQPRKGSVKHVKVCGSVPYAVKEAIRLLHRNKTSKQQEIREDSERQSASAMPDEEDRDIQREFARTILEENLSNTPANEPAPSQRSTHTSPSTAANVSANLPRNPSPLSDITSSRWHIQQPLRPMMDSAQRKITDEKWSMVLSVMGLPFKTLAHPMFREAYNFSSKLPGYKFPSSTALQTTLLDKNFNDVKKTAEQNMWGHNFCVRATVSCDGWTNRNGRPQVNLVIVNRYGEMVYDHADGSNVTKDAKWMAANTIKVIREVEPKNVLQFTADNAAVNTLVGQIVRVEFPHIVFGGCVTHGIDLLFEDMAKLPWIKAIFSNEIVCFIKNSHQPHTMLMDFFSNGATLLKPGITRFATSIIMLDRTFHLEHCLKRMVVSERWKTWATDSRRPSKTRIKAESIKQIILDDTYWNKCHDVLLMVEPVYRLLRQVDAHKDFMERHELYGWDYILEDFQEYIQVYGEGILGYECDGDELKIWMEKCNDELESIACQNAAVWTLPYKEKALSEKTKNNPLAWWAICGKAAPNLRVVAMDVLGLTTVASAYERGWSSYSFVHNKLRNRLAMHRQHKLVYILHNARINGIDNKRHRKTARLLNTYYTSRVQQTILRRRHESEYGASGDVRDAWIPDRTIEENKFSVETGGNLDDTRLGFDAREEVLDDEILDDMRTRAEASTADAIDNEYELGGDGIFDESREQPLRHLDDLRDEDFVDEDVPPPTDTFDTDFETDDMNPNHFHGRSFVSQSDNDTGDESILLEVDTTTALRCGVGCIELDDLNQRFPRRRLPRVRLNELGVLLSTNKLRDLVEIYSVSKTSGNSAKHQQQQSRFRPSSGESSNPRPSKVCRIDTTYKTPDYAVPKNPVTSTSEDPPQASPLSIPNTHLSTNPLDDTIHSSPERRRSGRPLSPVNYKEAF</sequence>